<dbReference type="PANTHER" id="PTHR46472">
    <property type="entry name" value="NUCLEOREDOXIN"/>
    <property type="match status" value="1"/>
</dbReference>
<dbReference type="PROSITE" id="PS51352">
    <property type="entry name" value="THIOREDOXIN_2"/>
    <property type="match status" value="1"/>
</dbReference>
<dbReference type="InterPro" id="IPR012336">
    <property type="entry name" value="Thioredoxin-like_fold"/>
</dbReference>
<dbReference type="GO" id="GO:0005634">
    <property type="term" value="C:nucleus"/>
    <property type="evidence" value="ECO:0007669"/>
    <property type="project" value="TreeGrafter"/>
</dbReference>
<feature type="domain" description="Thioredoxin" evidence="2">
    <location>
        <begin position="222"/>
        <end position="353"/>
    </location>
</feature>
<feature type="region of interest" description="Disordered" evidence="1">
    <location>
        <begin position="82"/>
        <end position="105"/>
    </location>
</feature>
<evidence type="ECO:0000259" key="2">
    <source>
        <dbReference type="PROSITE" id="PS51352"/>
    </source>
</evidence>
<dbReference type="WBParaSite" id="Gr19_v10_g15545.t1">
    <property type="protein sequence ID" value="Gr19_v10_g15545.t1"/>
    <property type="gene ID" value="Gr19_v10_g15545"/>
</dbReference>
<accession>A0A914HD74</accession>
<proteinExistence type="predicted"/>
<dbReference type="Gene3D" id="3.40.30.10">
    <property type="entry name" value="Glutaredoxin"/>
    <property type="match status" value="1"/>
</dbReference>
<dbReference type="GO" id="GO:0004791">
    <property type="term" value="F:thioredoxin-disulfide reductase (NADPH) activity"/>
    <property type="evidence" value="ECO:0007669"/>
    <property type="project" value="TreeGrafter"/>
</dbReference>
<dbReference type="GO" id="GO:0030178">
    <property type="term" value="P:negative regulation of Wnt signaling pathway"/>
    <property type="evidence" value="ECO:0007669"/>
    <property type="project" value="TreeGrafter"/>
</dbReference>
<dbReference type="SUPFAM" id="SSF52833">
    <property type="entry name" value="Thioredoxin-like"/>
    <property type="match status" value="1"/>
</dbReference>
<dbReference type="Proteomes" id="UP000887572">
    <property type="component" value="Unplaced"/>
</dbReference>
<keyword evidence="3" id="KW-1185">Reference proteome</keyword>
<reference evidence="4" key="1">
    <citation type="submission" date="2022-11" db="UniProtKB">
        <authorList>
            <consortium name="WormBaseParasite"/>
        </authorList>
    </citation>
    <scope>IDENTIFICATION</scope>
</reference>
<dbReference type="GO" id="GO:0031397">
    <property type="term" value="P:negative regulation of protein ubiquitination"/>
    <property type="evidence" value="ECO:0007669"/>
    <property type="project" value="TreeGrafter"/>
</dbReference>
<dbReference type="InterPro" id="IPR036249">
    <property type="entry name" value="Thioredoxin-like_sf"/>
</dbReference>
<dbReference type="AlphaFoldDB" id="A0A914HD74"/>
<dbReference type="Pfam" id="PF13905">
    <property type="entry name" value="Thioredoxin_8"/>
    <property type="match status" value="1"/>
</dbReference>
<sequence>MFSKLFDLCLENISIVRPIYEKTAAKNNVLSEHDTKPNTDALLTLGEVVRSCNFVLFYVMSSSTPPNPTFLQSLQKLINAKAQQPTAPPVTDAKSPHRNNSSPAKLKRLFKFNNSSKKTCIEQQQQQQEQQQLSTKPNELEVVVVDVDNEPVESNLGFIAELGLLYSAPQLYTVKSRLLRALNFVNAPSLFVLDCAELVVLSQAYRTLMDDPTGADFPWPNAPLQQLFSGKKLLRNNPTNGEQCKIDWDVLAKGVKGLFFGAKWCPPSKQMLAQLVELYTKIKSDHPHFEIIFCSSDRSEESFNEHFSLMPWLALPYGNEKFNQKIAKAYDICGIPSFILVDDDFSLITRNGRSVCLSDPHGYPWKRKAIYELTEHTVHRISEMPSLILFTEGSPEDIEFSCQILNPCAESIFAQLVLNDAPLQTAGPLPPSNSEDANSVDSDKSMRALAVAADPMQFFYTGDDPICDYILESLGQGQADLPLLIICDPLAGHFTVCDRPEVSDSIVLAFVSDYRNGRARVLPIPDSKRQTKHRTVGGIPVQLLEPFLSSSHCLQQQQQVEFTKSA</sequence>
<dbReference type="InterPro" id="IPR013766">
    <property type="entry name" value="Thioredoxin_domain"/>
</dbReference>
<evidence type="ECO:0000313" key="3">
    <source>
        <dbReference type="Proteomes" id="UP000887572"/>
    </source>
</evidence>
<evidence type="ECO:0000313" key="4">
    <source>
        <dbReference type="WBParaSite" id="Gr19_v10_g15545.t1"/>
    </source>
</evidence>
<evidence type="ECO:0000256" key="1">
    <source>
        <dbReference type="SAM" id="MobiDB-lite"/>
    </source>
</evidence>
<organism evidence="3 4">
    <name type="scientific">Globodera rostochiensis</name>
    <name type="common">Golden nematode worm</name>
    <name type="synonym">Heterodera rostochiensis</name>
    <dbReference type="NCBI Taxonomy" id="31243"/>
    <lineage>
        <taxon>Eukaryota</taxon>
        <taxon>Metazoa</taxon>
        <taxon>Ecdysozoa</taxon>
        <taxon>Nematoda</taxon>
        <taxon>Chromadorea</taxon>
        <taxon>Rhabditida</taxon>
        <taxon>Tylenchina</taxon>
        <taxon>Tylenchomorpha</taxon>
        <taxon>Tylenchoidea</taxon>
        <taxon>Heteroderidae</taxon>
        <taxon>Heteroderinae</taxon>
        <taxon>Globodera</taxon>
    </lineage>
</organism>
<name>A0A914HD74_GLORO</name>
<protein>
    <submittedName>
        <fullName evidence="4">Thioredoxin domain-containing protein</fullName>
    </submittedName>
</protein>
<dbReference type="PANTHER" id="PTHR46472:SF1">
    <property type="entry name" value="NUCLEOREDOXIN"/>
    <property type="match status" value="1"/>
</dbReference>